<dbReference type="Pfam" id="PF00005">
    <property type="entry name" value="ABC_tran"/>
    <property type="match status" value="1"/>
</dbReference>
<dbReference type="GO" id="GO:0016887">
    <property type="term" value="F:ATP hydrolysis activity"/>
    <property type="evidence" value="ECO:0007669"/>
    <property type="project" value="InterPro"/>
</dbReference>
<dbReference type="InterPro" id="IPR050763">
    <property type="entry name" value="ABC_transporter_ATP-binding"/>
</dbReference>
<dbReference type="PANTHER" id="PTHR42711:SF5">
    <property type="entry name" value="ABC TRANSPORTER ATP-BINDING PROTEIN NATA"/>
    <property type="match status" value="1"/>
</dbReference>
<feature type="domain" description="ABC transporter" evidence="6">
    <location>
        <begin position="34"/>
        <end position="268"/>
    </location>
</feature>
<reference evidence="7" key="1">
    <citation type="submission" date="2019-09" db="EMBL/GenBank/DDBJ databases">
        <title>Genomic analysis of Haloferax sp. CBA1149.</title>
        <authorList>
            <person name="Roh S.W."/>
        </authorList>
    </citation>
    <scope>NUCLEOTIDE SEQUENCE</scope>
    <source>
        <strain evidence="7">CBA1149</strain>
    </source>
</reference>
<dbReference type="PANTHER" id="PTHR42711">
    <property type="entry name" value="ABC TRANSPORTER ATP-BINDING PROTEIN"/>
    <property type="match status" value="1"/>
</dbReference>
<dbReference type="Gene3D" id="3.40.50.300">
    <property type="entry name" value="P-loop containing nucleotide triphosphate hydrolases"/>
    <property type="match status" value="1"/>
</dbReference>
<dbReference type="InterPro" id="IPR003593">
    <property type="entry name" value="AAA+_ATPase"/>
</dbReference>
<evidence type="ECO:0000313" key="7">
    <source>
        <dbReference type="EMBL" id="KAB1188945.1"/>
    </source>
</evidence>
<name>A0A643K764_9EURY</name>
<comment type="caution">
    <text evidence="7">The sequence shown here is derived from an EMBL/GenBank/DDBJ whole genome shotgun (WGS) entry which is preliminary data.</text>
</comment>
<dbReference type="EMBL" id="VZUS01000001">
    <property type="protein sequence ID" value="KAB1188945.1"/>
    <property type="molecule type" value="Genomic_DNA"/>
</dbReference>
<dbReference type="InterPro" id="IPR027417">
    <property type="entry name" value="P-loop_NTPase"/>
</dbReference>
<sequence length="345" mass="37546">MRSAAVSATAREQARTTHTDRSPRRAEHTDPPVIEVSNLTKRYGEVAAVDDVSFSVEQGTILGVLGPNGAGKTTMLKAMLGLLVPSDGTVRVCGIDVHDEPARAYRRVGATLEGARNIYWRLTVRENLAFFAGLAGESARDPAVRERHDSLLDQLGLLDRADDVVNELSRGMKQKVALACALARDVEVAFLDEPTLGLDVESSVDLRRELRRLADERGLTVVLTSHDMSVVEDLCDRVLVVNHGHLVADDGVTSLVELFRTSAVRLVVDGPLSVETERSIRAAYTVESWETDGDRTRVLVALEDANDLPALSARFVEDGGRLVSVNTVEPDLTEAFLQLTGGEER</sequence>
<evidence type="ECO:0000256" key="1">
    <source>
        <dbReference type="ARBA" id="ARBA00005417"/>
    </source>
</evidence>
<keyword evidence="4 7" id="KW-0067">ATP-binding</keyword>
<dbReference type="PROSITE" id="PS50893">
    <property type="entry name" value="ABC_TRANSPORTER_2"/>
    <property type="match status" value="1"/>
</dbReference>
<organism evidence="7">
    <name type="scientific">Haloferax sp. CBA1149</name>
    <dbReference type="NCBI Taxonomy" id="2650753"/>
    <lineage>
        <taxon>Archaea</taxon>
        <taxon>Methanobacteriati</taxon>
        <taxon>Methanobacteriota</taxon>
        <taxon>Stenosarchaea group</taxon>
        <taxon>Halobacteria</taxon>
        <taxon>Halobacteriales</taxon>
        <taxon>Haloferacaceae</taxon>
        <taxon>Haloferax</taxon>
    </lineage>
</organism>
<dbReference type="RefSeq" id="WP_151139114.1">
    <property type="nucleotide sequence ID" value="NZ_VZUS01000001.1"/>
</dbReference>
<feature type="compositionally biased region" description="Basic and acidic residues" evidence="5">
    <location>
        <begin position="12"/>
        <end position="30"/>
    </location>
</feature>
<dbReference type="GO" id="GO:0005524">
    <property type="term" value="F:ATP binding"/>
    <property type="evidence" value="ECO:0007669"/>
    <property type="project" value="UniProtKB-KW"/>
</dbReference>
<dbReference type="SUPFAM" id="SSF52540">
    <property type="entry name" value="P-loop containing nucleoside triphosphate hydrolases"/>
    <property type="match status" value="1"/>
</dbReference>
<dbReference type="SMART" id="SM00382">
    <property type="entry name" value="AAA"/>
    <property type="match status" value="1"/>
</dbReference>
<dbReference type="CDD" id="cd03230">
    <property type="entry name" value="ABC_DR_subfamily_A"/>
    <property type="match status" value="1"/>
</dbReference>
<evidence type="ECO:0000259" key="6">
    <source>
        <dbReference type="PROSITE" id="PS50893"/>
    </source>
</evidence>
<dbReference type="InterPro" id="IPR003439">
    <property type="entry name" value="ABC_transporter-like_ATP-bd"/>
</dbReference>
<proteinExistence type="inferred from homology"/>
<protein>
    <submittedName>
        <fullName evidence="7">ABC transporter ATP-binding protein</fullName>
    </submittedName>
</protein>
<comment type="similarity">
    <text evidence="1">Belongs to the ABC transporter superfamily.</text>
</comment>
<gene>
    <name evidence="7" type="ORF">Hfx1149_13240</name>
</gene>
<dbReference type="AlphaFoldDB" id="A0A643K764"/>
<feature type="region of interest" description="Disordered" evidence="5">
    <location>
        <begin position="1"/>
        <end position="31"/>
    </location>
</feature>
<evidence type="ECO:0000256" key="4">
    <source>
        <dbReference type="ARBA" id="ARBA00022840"/>
    </source>
</evidence>
<evidence type="ECO:0000256" key="3">
    <source>
        <dbReference type="ARBA" id="ARBA00022741"/>
    </source>
</evidence>
<keyword evidence="3" id="KW-0547">Nucleotide-binding</keyword>
<keyword evidence="2" id="KW-0813">Transport</keyword>
<evidence type="ECO:0000256" key="2">
    <source>
        <dbReference type="ARBA" id="ARBA00022448"/>
    </source>
</evidence>
<evidence type="ECO:0000256" key="5">
    <source>
        <dbReference type="SAM" id="MobiDB-lite"/>
    </source>
</evidence>
<accession>A0A643K764</accession>